<keyword evidence="5" id="KW-0574">Periplasm</keyword>
<reference evidence="12" key="2">
    <citation type="submission" date="2015-05" db="EMBL/GenBank/DDBJ databases">
        <authorList>
            <person name="Swarnkar M.K."/>
            <person name="Vyas P."/>
            <person name="Rahi P."/>
            <person name="Thakur R."/>
            <person name="Thakur N."/>
            <person name="Singh A.K."/>
            <person name="Gulati A."/>
        </authorList>
    </citation>
    <scope>NUCLEOTIDE SEQUENCE [LARGE SCALE GENOMIC DNA]</scope>
    <source>
        <strain evidence="12">745</strain>
    </source>
</reference>
<sequence>MAVACVAGLTTDSTATFAGVIISGTRHIYPEKHREISIQVTNDDHHAPRLVQAWLDRGEAPEFSDVPFSLSPPVFRVDAGKGQVIRLVYTREHTHEPLPSDRESLFWLNVLEVPPKNTEADTALDEGDVNYLRFAFRIRTKVFFRPAQLPGKPEEAIAQLRWSVQRGPKGAQLQVDNLSAYHVTFNEVAIALGAHADAPLLTTEAGMVAPGDRLALALSPDLGASIPDDAQVHFKYINDHGAFSALQRAALRF</sequence>
<dbReference type="InterPro" id="IPR013783">
    <property type="entry name" value="Ig-like_fold"/>
</dbReference>
<dbReference type="Pfam" id="PF02753">
    <property type="entry name" value="PapD_C"/>
    <property type="match status" value="1"/>
</dbReference>
<dbReference type="InterPro" id="IPR016148">
    <property type="entry name" value="Pili_assmbl_chaperone_C"/>
</dbReference>
<evidence type="ECO:0000256" key="5">
    <source>
        <dbReference type="ARBA" id="ARBA00022764"/>
    </source>
</evidence>
<comment type="similarity">
    <text evidence="2 8">Belongs to the periplasmic pilus chaperone family.</text>
</comment>
<reference evidence="11 12" key="1">
    <citation type="journal article" date="2015" name="Genome Announc.">
        <title>Complete Genome Sequence of the Rhizobacterium Pseudomonas trivialis Strain IHBB745 with Multiple Plant Growth-Promoting Activities and Tolerance to Desiccation and Alkalinity.</title>
        <authorList>
            <person name="Gulati A."/>
            <person name="Swarnkar M.K."/>
            <person name="Vyas P."/>
            <person name="Rahi P."/>
            <person name="Thakur R."/>
            <person name="Thakur N."/>
            <person name="Singh A.K."/>
        </authorList>
    </citation>
    <scope>NUCLEOTIDE SEQUENCE [LARGE SCALE GENOMIC DNA]</scope>
    <source>
        <strain evidence="12">745</strain>
    </source>
</reference>
<evidence type="ECO:0000256" key="6">
    <source>
        <dbReference type="ARBA" id="ARBA00023186"/>
    </source>
</evidence>
<dbReference type="PRINTS" id="PR00969">
    <property type="entry name" value="CHAPERONPILI"/>
</dbReference>
<dbReference type="InterPro" id="IPR050643">
    <property type="entry name" value="Periplasmic_pilus_chap"/>
</dbReference>
<evidence type="ECO:0000259" key="10">
    <source>
        <dbReference type="Pfam" id="PF02753"/>
    </source>
</evidence>
<keyword evidence="6 8" id="KW-0143">Chaperone</keyword>
<evidence type="ECO:0000256" key="1">
    <source>
        <dbReference type="ARBA" id="ARBA00004418"/>
    </source>
</evidence>
<dbReference type="EMBL" id="CP011507">
    <property type="protein sequence ID" value="AKS10279.1"/>
    <property type="molecule type" value="Genomic_DNA"/>
</dbReference>
<keyword evidence="3" id="KW-1029">Fimbrium biogenesis</keyword>
<dbReference type="PROSITE" id="PS00635">
    <property type="entry name" value="PILI_CHAPERONE"/>
    <property type="match status" value="1"/>
</dbReference>
<dbReference type="InterPro" id="IPR008962">
    <property type="entry name" value="PapD-like_sf"/>
</dbReference>
<dbReference type="Gene3D" id="2.60.40.10">
    <property type="entry name" value="Immunoglobulins"/>
    <property type="match status" value="2"/>
</dbReference>
<keyword evidence="4" id="KW-0732">Signal</keyword>
<protein>
    <submittedName>
        <fullName evidence="11">Phytochrome sensor protein</fullName>
    </submittedName>
</protein>
<dbReference type="InterPro" id="IPR016147">
    <property type="entry name" value="Pili_assmbl_chaperone_N"/>
</dbReference>
<evidence type="ECO:0000313" key="12">
    <source>
        <dbReference type="Proteomes" id="UP000036608"/>
    </source>
</evidence>
<keyword evidence="7" id="KW-0393">Immunoglobulin domain</keyword>
<dbReference type="PATRIC" id="fig|200450.3.peg.5982"/>
<proteinExistence type="inferred from homology"/>
<dbReference type="InterPro" id="IPR001829">
    <property type="entry name" value="Pili_assmbl_chaperone_bac"/>
</dbReference>
<evidence type="ECO:0000313" key="11">
    <source>
        <dbReference type="EMBL" id="AKS10279.1"/>
    </source>
</evidence>
<evidence type="ECO:0000256" key="2">
    <source>
        <dbReference type="ARBA" id="ARBA00007399"/>
    </source>
</evidence>
<dbReference type="InterPro" id="IPR036316">
    <property type="entry name" value="Pili_assmbl_chap_C_dom_sf"/>
</dbReference>
<dbReference type="GO" id="GO:0030288">
    <property type="term" value="C:outer membrane-bounded periplasmic space"/>
    <property type="evidence" value="ECO:0007669"/>
    <property type="project" value="InterPro"/>
</dbReference>
<evidence type="ECO:0000256" key="3">
    <source>
        <dbReference type="ARBA" id="ARBA00022558"/>
    </source>
</evidence>
<name>A0A0H5AGD9_9PSED</name>
<dbReference type="GO" id="GO:0071555">
    <property type="term" value="P:cell wall organization"/>
    <property type="evidence" value="ECO:0007669"/>
    <property type="project" value="InterPro"/>
</dbReference>
<feature type="domain" description="Pili assembly chaperone C-terminal" evidence="10">
    <location>
        <begin position="175"/>
        <end position="242"/>
    </location>
</feature>
<dbReference type="SUPFAM" id="SSF49354">
    <property type="entry name" value="PapD-like"/>
    <property type="match status" value="1"/>
</dbReference>
<dbReference type="PANTHER" id="PTHR30251:SF2">
    <property type="entry name" value="FIMBRIAL CHAPERONE YADV-RELATED"/>
    <property type="match status" value="1"/>
</dbReference>
<evidence type="ECO:0000256" key="4">
    <source>
        <dbReference type="ARBA" id="ARBA00022729"/>
    </source>
</evidence>
<gene>
    <name evidence="11" type="ORF">AA957_29080</name>
</gene>
<dbReference type="InterPro" id="IPR018046">
    <property type="entry name" value="Pili_assmbl_chaperone_CS"/>
</dbReference>
<evidence type="ECO:0000259" key="9">
    <source>
        <dbReference type="Pfam" id="PF00345"/>
    </source>
</evidence>
<comment type="subcellular location">
    <subcellularLocation>
        <location evidence="1 8">Periplasm</location>
    </subcellularLocation>
</comment>
<organism evidence="11 12">
    <name type="scientific">Pseudomonas trivialis</name>
    <dbReference type="NCBI Taxonomy" id="200450"/>
    <lineage>
        <taxon>Bacteria</taxon>
        <taxon>Pseudomonadati</taxon>
        <taxon>Pseudomonadota</taxon>
        <taxon>Gammaproteobacteria</taxon>
        <taxon>Pseudomonadales</taxon>
        <taxon>Pseudomonadaceae</taxon>
        <taxon>Pseudomonas</taxon>
    </lineage>
</organism>
<evidence type="ECO:0000256" key="7">
    <source>
        <dbReference type="ARBA" id="ARBA00023319"/>
    </source>
</evidence>
<feature type="domain" description="Pili assembly chaperone N-terminal" evidence="9">
    <location>
        <begin position="19"/>
        <end position="149"/>
    </location>
</feature>
<dbReference type="Proteomes" id="UP000036608">
    <property type="component" value="Chromosome"/>
</dbReference>
<dbReference type="Pfam" id="PF00345">
    <property type="entry name" value="PapD_N"/>
    <property type="match status" value="1"/>
</dbReference>
<dbReference type="SUPFAM" id="SSF49584">
    <property type="entry name" value="Periplasmic chaperone C-domain"/>
    <property type="match status" value="1"/>
</dbReference>
<dbReference type="PANTHER" id="PTHR30251">
    <property type="entry name" value="PILUS ASSEMBLY CHAPERONE"/>
    <property type="match status" value="1"/>
</dbReference>
<dbReference type="AlphaFoldDB" id="A0A0H5AGD9"/>
<dbReference type="KEGG" id="ptv:AA957_29080"/>
<evidence type="ECO:0000256" key="8">
    <source>
        <dbReference type="RuleBase" id="RU003918"/>
    </source>
</evidence>
<accession>A0A0H5AGD9</accession>